<feature type="non-terminal residue" evidence="1">
    <location>
        <position position="1"/>
    </location>
</feature>
<protein>
    <submittedName>
        <fullName evidence="1">Uncharacterized protein</fullName>
    </submittedName>
</protein>
<name>A0A0N0BBI5_9HYME</name>
<accession>A0A0N0BBI5</accession>
<dbReference type="Proteomes" id="UP000053105">
    <property type="component" value="Unassembled WGS sequence"/>
</dbReference>
<dbReference type="AlphaFoldDB" id="A0A0N0BBI5"/>
<keyword evidence="2" id="KW-1185">Reference proteome</keyword>
<evidence type="ECO:0000313" key="2">
    <source>
        <dbReference type="Proteomes" id="UP000053105"/>
    </source>
</evidence>
<evidence type="ECO:0000313" key="1">
    <source>
        <dbReference type="EMBL" id="KOX67488.1"/>
    </source>
</evidence>
<sequence>GIRRVMWRQADNPLAPSDKYEARRAFPAFSRDYARLSVESERKNGGTRSLFPFLFSPHSASSCGESLAINSND</sequence>
<gene>
    <name evidence="1" type="ORF">WN51_07988</name>
</gene>
<reference evidence="1 2" key="1">
    <citation type="submission" date="2015-07" db="EMBL/GenBank/DDBJ databases">
        <title>The genome of Melipona quadrifasciata.</title>
        <authorList>
            <person name="Pan H."/>
            <person name="Kapheim K."/>
        </authorList>
    </citation>
    <scope>NUCLEOTIDE SEQUENCE [LARGE SCALE GENOMIC DNA]</scope>
    <source>
        <strain evidence="1">0111107301</strain>
        <tissue evidence="1">Whole body</tissue>
    </source>
</reference>
<dbReference type="EMBL" id="KQ436043">
    <property type="protein sequence ID" value="KOX67488.1"/>
    <property type="molecule type" value="Genomic_DNA"/>
</dbReference>
<organism evidence="1 2">
    <name type="scientific">Melipona quadrifasciata</name>
    <dbReference type="NCBI Taxonomy" id="166423"/>
    <lineage>
        <taxon>Eukaryota</taxon>
        <taxon>Metazoa</taxon>
        <taxon>Ecdysozoa</taxon>
        <taxon>Arthropoda</taxon>
        <taxon>Hexapoda</taxon>
        <taxon>Insecta</taxon>
        <taxon>Pterygota</taxon>
        <taxon>Neoptera</taxon>
        <taxon>Endopterygota</taxon>
        <taxon>Hymenoptera</taxon>
        <taxon>Apocrita</taxon>
        <taxon>Aculeata</taxon>
        <taxon>Apoidea</taxon>
        <taxon>Anthophila</taxon>
        <taxon>Apidae</taxon>
        <taxon>Melipona</taxon>
    </lineage>
</organism>
<proteinExistence type="predicted"/>